<dbReference type="InterPro" id="IPR010035">
    <property type="entry name" value="Thi_S"/>
</dbReference>
<dbReference type="EMBL" id="ACYG01000024">
    <property type="protein sequence ID" value="EEV17744.1"/>
    <property type="molecule type" value="Genomic_DNA"/>
</dbReference>
<name>C8PHY0_9BACT</name>
<dbReference type="InterPro" id="IPR012675">
    <property type="entry name" value="Beta-grasp_dom_sf"/>
</dbReference>
<dbReference type="STRING" id="824.CGRAC_1783"/>
<dbReference type="Gene3D" id="3.10.20.30">
    <property type="match status" value="1"/>
</dbReference>
<dbReference type="OrthoDB" id="5360414at2"/>
<dbReference type="eggNOG" id="COG2104">
    <property type="taxonomic scope" value="Bacteria"/>
</dbReference>
<dbReference type="Pfam" id="PF02597">
    <property type="entry name" value="ThiS"/>
    <property type="match status" value="1"/>
</dbReference>
<dbReference type="InterPro" id="IPR003749">
    <property type="entry name" value="ThiS/MoaD-like"/>
</dbReference>
<dbReference type="PANTHER" id="PTHR34472">
    <property type="entry name" value="SULFUR CARRIER PROTEIN THIS"/>
    <property type="match status" value="1"/>
</dbReference>
<evidence type="ECO:0000313" key="1">
    <source>
        <dbReference type="EMBL" id="EEV17744.1"/>
    </source>
</evidence>
<dbReference type="CDD" id="cd00565">
    <property type="entry name" value="Ubl_ThiS"/>
    <property type="match status" value="1"/>
</dbReference>
<protein>
    <submittedName>
        <fullName evidence="1">Thiamine biosynthesis protein ThiS</fullName>
    </submittedName>
</protein>
<dbReference type="SUPFAM" id="SSF54285">
    <property type="entry name" value="MoaD/ThiS"/>
    <property type="match status" value="1"/>
</dbReference>
<dbReference type="PANTHER" id="PTHR34472:SF1">
    <property type="entry name" value="SULFUR CARRIER PROTEIN THIS"/>
    <property type="match status" value="1"/>
</dbReference>
<evidence type="ECO:0000313" key="2">
    <source>
        <dbReference type="Proteomes" id="UP000005709"/>
    </source>
</evidence>
<dbReference type="NCBIfam" id="TIGR01683">
    <property type="entry name" value="thiS"/>
    <property type="match status" value="1"/>
</dbReference>
<keyword evidence="2" id="KW-1185">Reference proteome</keyword>
<reference evidence="1 2" key="1">
    <citation type="submission" date="2009-07" db="EMBL/GenBank/DDBJ databases">
        <authorList>
            <person name="Madupu R."/>
            <person name="Sebastian Y."/>
            <person name="Durkin A.S."/>
            <person name="Torralba M."/>
            <person name="Methe B."/>
            <person name="Sutton G.G."/>
            <person name="Strausberg R.L."/>
            <person name="Nelson K.E."/>
        </authorList>
    </citation>
    <scope>NUCLEOTIDE SEQUENCE [LARGE SCALE GENOMIC DNA]</scope>
    <source>
        <strain evidence="1 2">RM3268</strain>
    </source>
</reference>
<dbReference type="Proteomes" id="UP000005709">
    <property type="component" value="Unassembled WGS sequence"/>
</dbReference>
<proteinExistence type="predicted"/>
<sequence>MIEICVNGEPLQLAQDMSVSEFLRSRGHDLRFVALERDGEILKKEAWERTQISSGKKYEIVEFVGGG</sequence>
<dbReference type="InterPro" id="IPR016155">
    <property type="entry name" value="Mopterin_synth/thiamin_S_b"/>
</dbReference>
<organism evidence="1 2">
    <name type="scientific">Campylobacter gracilis RM3268</name>
    <dbReference type="NCBI Taxonomy" id="553220"/>
    <lineage>
        <taxon>Bacteria</taxon>
        <taxon>Pseudomonadati</taxon>
        <taxon>Campylobacterota</taxon>
        <taxon>Epsilonproteobacteria</taxon>
        <taxon>Campylobacterales</taxon>
        <taxon>Campylobacteraceae</taxon>
        <taxon>Campylobacter</taxon>
    </lineage>
</organism>
<accession>C8PHY0</accession>
<dbReference type="AlphaFoldDB" id="C8PHY0"/>
<dbReference type="RefSeq" id="WP_005871344.1">
    <property type="nucleotide sequence ID" value="NZ_ACYG01000024.1"/>
</dbReference>
<gene>
    <name evidence="1" type="primary">thiS</name>
    <name evidence="1" type="ORF">CAMGR0001_0576</name>
</gene>
<comment type="caution">
    <text evidence="1">The sequence shown here is derived from an EMBL/GenBank/DDBJ whole genome shotgun (WGS) entry which is preliminary data.</text>
</comment>